<keyword evidence="1" id="KW-0227">DNA damage</keyword>
<dbReference type="SUPFAM" id="SSF52540">
    <property type="entry name" value="P-loop containing nucleoside triphosphate hydrolases"/>
    <property type="match status" value="2"/>
</dbReference>
<keyword evidence="1" id="KW-0547">Nucleotide-binding</keyword>
<dbReference type="Pfam" id="PF21530">
    <property type="entry name" value="Pif1_2B_dom"/>
    <property type="match status" value="1"/>
</dbReference>
<dbReference type="EMBL" id="MH182574">
    <property type="protein sequence ID" value="AWA45211.1"/>
    <property type="molecule type" value="Genomic_DNA"/>
</dbReference>
<dbReference type="FunFam" id="3.40.50.300:FF:002884">
    <property type="entry name" value="ATP-dependent DNA helicase"/>
    <property type="match status" value="1"/>
</dbReference>
<dbReference type="GO" id="GO:0006310">
    <property type="term" value="P:DNA recombination"/>
    <property type="evidence" value="ECO:0007669"/>
    <property type="project" value="UniProtKB-KW"/>
</dbReference>
<feature type="region of interest" description="Disordered" evidence="2">
    <location>
        <begin position="1"/>
        <end position="21"/>
    </location>
</feature>
<keyword evidence="1" id="KW-0233">DNA recombination</keyword>
<dbReference type="PANTHER" id="PTHR10492">
    <property type="match status" value="1"/>
</dbReference>
<dbReference type="GO" id="GO:0006281">
    <property type="term" value="P:DNA repair"/>
    <property type="evidence" value="ECO:0007669"/>
    <property type="project" value="UniProtKB-KW"/>
</dbReference>
<feature type="domain" description="DNA helicase Pif1-like DEAD-box helicase" evidence="3">
    <location>
        <begin position="773"/>
        <end position="961"/>
    </location>
</feature>
<dbReference type="GO" id="GO:0005524">
    <property type="term" value="F:ATP binding"/>
    <property type="evidence" value="ECO:0007669"/>
    <property type="project" value="UniProtKB-KW"/>
</dbReference>
<gene>
    <name evidence="5" type="ORF">SS49B12_000001</name>
</gene>
<keyword evidence="1" id="KW-0347">Helicase</keyword>
<dbReference type="CDD" id="cd18809">
    <property type="entry name" value="SF1_C_RecD"/>
    <property type="match status" value="1"/>
</dbReference>
<dbReference type="Pfam" id="PF05970">
    <property type="entry name" value="PIF1"/>
    <property type="match status" value="1"/>
</dbReference>
<comment type="cofactor">
    <cofactor evidence="1">
        <name>Mg(2+)</name>
        <dbReference type="ChEBI" id="CHEBI:18420"/>
    </cofactor>
</comment>
<organism evidence="5">
    <name type="scientific">Saccharum spontaneum</name>
    <name type="common">Wild sugarcane</name>
    <dbReference type="NCBI Taxonomy" id="62335"/>
    <lineage>
        <taxon>Eukaryota</taxon>
        <taxon>Viridiplantae</taxon>
        <taxon>Streptophyta</taxon>
        <taxon>Embryophyta</taxon>
        <taxon>Tracheophyta</taxon>
        <taxon>Spermatophyta</taxon>
        <taxon>Magnoliopsida</taxon>
        <taxon>Liliopsida</taxon>
        <taxon>Poales</taxon>
        <taxon>Poaceae</taxon>
        <taxon>PACMAD clade</taxon>
        <taxon>Panicoideae</taxon>
        <taxon>Andropogonodae</taxon>
        <taxon>Andropogoneae</taxon>
        <taxon>Saccharinae</taxon>
        <taxon>Saccharum</taxon>
        <taxon>Saccharum officinarum species complex</taxon>
    </lineage>
</organism>
<evidence type="ECO:0000313" key="5">
    <source>
        <dbReference type="EMBL" id="AWA45211.1"/>
    </source>
</evidence>
<dbReference type="GO" id="GO:0043139">
    <property type="term" value="F:5'-3' DNA helicase activity"/>
    <property type="evidence" value="ECO:0007669"/>
    <property type="project" value="UniProtKB-EC"/>
</dbReference>
<dbReference type="EC" id="5.6.2.3" evidence="1"/>
<comment type="catalytic activity">
    <reaction evidence="1">
        <text>ATP + H2O = ADP + phosphate + H(+)</text>
        <dbReference type="Rhea" id="RHEA:13065"/>
        <dbReference type="ChEBI" id="CHEBI:15377"/>
        <dbReference type="ChEBI" id="CHEBI:15378"/>
        <dbReference type="ChEBI" id="CHEBI:30616"/>
        <dbReference type="ChEBI" id="CHEBI:43474"/>
        <dbReference type="ChEBI" id="CHEBI:456216"/>
        <dbReference type="EC" id="5.6.2.3"/>
    </reaction>
</comment>
<accession>A0A678T8Z9</accession>
<sequence length="1243" mass="143201">MNEQEKEALPINEEARAKKCEHKQDRCSALPSDEKEEIRAKNCEYQHSWRARLKAKAYAAKLTASSQITAQNEKARAKKNEYERERYAALPNNKKEEVRAKNREYQRGRRACLKAKADASKLFASSGIKDTRMDDKGNSYKRKRVMASQENNIDQGTREDQDTINHMAKKRYRHAMLSDKKDEVLAKKREYQRNYRAKLSAAAKSKKFLASTLNMSGVGKCVYQCDYRAHKKVDQGTFNSGIWEPEDTLHGIEENDLDQENPNEDGPDIYEDDEARMFNDKDFKYEYSIEPTTRTNGHDPYNFVYVGLPETHHVLKKVQNCFYCRAKRFEGEGPAFCCRNGRVNIFIPEVPNELRRLFTSQTDKDAKYFRRNIRYFNSHFSFTSMGFPLIVVWQQQRVESMRLDWYSKPAHQDLIRADLYQGLLDTLAAGEACASQAGCRIVLSKDFPGSDRDLHSRVAAWAHVTEFQKRGLPHEHFLLIMEDESKVRTPDDYDKYISAELPDQKKYPELHRLVCKHMMHGPCGVLNRKHMVAYKARDDLNNVVQNPNSQRSMLTEYFSINMYDLGARKYLYREFPEHFTWIKSKKFWKPRERGGQIGRLVYAHPAEGERYYLRVLLNHVRGATSFEHLRSRHETTYATFRDACEALGYVETDKSLDDRLTESAQFKMPCALRRLFATIIVFCECNNVRALWDKHIDSMSEDYCRSNCNSTMAEQMVLRDISIHVKDMGRDITNYGLPELDASDEMSRDHYRELTEELNIGYEEEHLKMIQTLNAEQRARFDLIMNHVEKKVGQVFFVDGPRGTGKTYLYKALLAKVRSMNLIAIATATSGIAASIMPGGRTAHSRFKIPIKLDNSTMCSFTKQSGTAELLRRAALVIWDEVAMTKRQAVETLDITLQDIVGCNHPFGGKVMLFGGDFRQVLPVVTRGTRAQIIDATLLKSYIWDNVRRIRLTQNMRVKNVSEYLLRIGNGTEKTFGDNYVQLPDDIIVKWRQNSSKSANKISSEDNSIDILIEQVFPKLQANCTSVDYMRERAILSTTNEHVDAVNAVMIEMFPGNEKVYYSFDSVDDDTRNNYPLDFLNSITPNGLPPHELKIKKDCPVILLRNLDPHNGLCNGTRLVIKGFQNNTIDAEIVNGDHAGTRVFILRIPMSPSEDLTLPFKFKRKQFPIRLSFAMTINKAQGQTIPNVGVYLPEPVFYHGQLYVALSRGVSRKSTWVLANTNKDVDPTRKSTKNIVFRDVLEM</sequence>
<dbReference type="InterPro" id="IPR049163">
    <property type="entry name" value="Pif1-like_2B_dom"/>
</dbReference>
<dbReference type="InterPro" id="IPR010285">
    <property type="entry name" value="DNA_helicase_pif1-like_DEAD"/>
</dbReference>
<dbReference type="InterPro" id="IPR027417">
    <property type="entry name" value="P-loop_NTPase"/>
</dbReference>
<protein>
    <recommendedName>
        <fullName evidence="1">ATP-dependent DNA helicase</fullName>
        <ecNumber evidence="1">5.6.2.3</ecNumber>
    </recommendedName>
</protein>
<evidence type="ECO:0000256" key="1">
    <source>
        <dbReference type="RuleBase" id="RU363044"/>
    </source>
</evidence>
<dbReference type="GO" id="GO:0000723">
    <property type="term" value="P:telomere maintenance"/>
    <property type="evidence" value="ECO:0007669"/>
    <property type="project" value="InterPro"/>
</dbReference>
<evidence type="ECO:0000259" key="4">
    <source>
        <dbReference type="Pfam" id="PF21530"/>
    </source>
</evidence>
<feature type="domain" description="DNA helicase Pif1-like 2B" evidence="4">
    <location>
        <begin position="1078"/>
        <end position="1124"/>
    </location>
</feature>
<name>A0A678T8Z9_SACSP</name>
<reference evidence="5" key="1">
    <citation type="submission" date="2018-04" db="EMBL/GenBank/DDBJ databases">
        <title>Comparative Analysis of Homologous Sequences of Saccharum officinarum and Saccharum spontaneum Reveals Independent Polyploidization Events.</title>
        <authorList>
            <person name="Sharma A."/>
            <person name="Song J."/>
            <person name="Lin Q."/>
            <person name="Singh R."/>
            <person name="Ramos N."/>
            <person name="Wang K."/>
            <person name="Zhang J."/>
            <person name="Ming R."/>
            <person name="Yu Q."/>
        </authorList>
    </citation>
    <scope>NUCLEOTIDE SEQUENCE</scope>
</reference>
<keyword evidence="1" id="KW-0067">ATP-binding</keyword>
<dbReference type="GO" id="GO:0016787">
    <property type="term" value="F:hydrolase activity"/>
    <property type="evidence" value="ECO:0007669"/>
    <property type="project" value="UniProtKB-KW"/>
</dbReference>
<dbReference type="PANTHER" id="PTHR10492:SF94">
    <property type="entry name" value="ATP-DEPENDENT DNA HELICASE"/>
    <property type="match status" value="1"/>
</dbReference>
<keyword evidence="1" id="KW-0378">Hydrolase</keyword>
<proteinExistence type="inferred from homology"/>
<evidence type="ECO:0000256" key="2">
    <source>
        <dbReference type="SAM" id="MobiDB-lite"/>
    </source>
</evidence>
<dbReference type="AlphaFoldDB" id="A0A678T8Z9"/>
<dbReference type="Gene3D" id="3.40.50.300">
    <property type="entry name" value="P-loop containing nucleotide triphosphate hydrolases"/>
    <property type="match status" value="1"/>
</dbReference>
<comment type="similarity">
    <text evidence="1">Belongs to the helicase family.</text>
</comment>
<keyword evidence="1" id="KW-0234">DNA repair</keyword>
<evidence type="ECO:0000259" key="3">
    <source>
        <dbReference type="Pfam" id="PF05970"/>
    </source>
</evidence>